<dbReference type="GeneID" id="87803861"/>
<protein>
    <submittedName>
        <fullName evidence="2">Uncharacterized protein</fullName>
    </submittedName>
</protein>
<dbReference type="Proteomes" id="UP000827549">
    <property type="component" value="Chromosome 1"/>
</dbReference>
<organism evidence="2 3">
    <name type="scientific">Vanrija pseudolonga</name>
    <dbReference type="NCBI Taxonomy" id="143232"/>
    <lineage>
        <taxon>Eukaryota</taxon>
        <taxon>Fungi</taxon>
        <taxon>Dikarya</taxon>
        <taxon>Basidiomycota</taxon>
        <taxon>Agaricomycotina</taxon>
        <taxon>Tremellomycetes</taxon>
        <taxon>Trichosporonales</taxon>
        <taxon>Trichosporonaceae</taxon>
        <taxon>Vanrija</taxon>
    </lineage>
</organism>
<feature type="region of interest" description="Disordered" evidence="1">
    <location>
        <begin position="1"/>
        <end position="29"/>
    </location>
</feature>
<sequence>MAMAWSEPVSPTSPLSPVATAPTFSRTPPRTLPEINAAIALASSSGAVSEREELLVGAVEALYALLSGSSSPSSLPAAKEPTPAHTLAAASRALELISSLHALALLHLRRMTDELDTLAGWLDAQLDVLALRERANDWARVEATAELVHAEESAHHTLGVGAVVGLGHAGLLGVDEARGHLFDVVAQARVLGSEDVALHAQARFVRLGLDNVATVKARYAAKRPVLGRIAQLLGLCEALLRDTVVVDQ</sequence>
<dbReference type="AlphaFoldDB" id="A0AAF0Y5D3"/>
<evidence type="ECO:0000256" key="1">
    <source>
        <dbReference type="SAM" id="MobiDB-lite"/>
    </source>
</evidence>
<evidence type="ECO:0000313" key="2">
    <source>
        <dbReference type="EMBL" id="WOO77003.1"/>
    </source>
</evidence>
<dbReference type="RefSeq" id="XP_062623035.1">
    <property type="nucleotide sequence ID" value="XM_062767051.1"/>
</dbReference>
<keyword evidence="3" id="KW-1185">Reference proteome</keyword>
<gene>
    <name evidence="2" type="ORF">LOC62_01G000603</name>
</gene>
<name>A0AAF0Y5D3_9TREE</name>
<dbReference type="EMBL" id="CP086714">
    <property type="protein sequence ID" value="WOO77003.1"/>
    <property type="molecule type" value="Genomic_DNA"/>
</dbReference>
<evidence type="ECO:0000313" key="3">
    <source>
        <dbReference type="Proteomes" id="UP000827549"/>
    </source>
</evidence>
<accession>A0AAF0Y5D3</accession>
<reference evidence="2" key="1">
    <citation type="submission" date="2023-10" db="EMBL/GenBank/DDBJ databases">
        <authorList>
            <person name="Noh H."/>
        </authorList>
    </citation>
    <scope>NUCLEOTIDE SEQUENCE</scope>
    <source>
        <strain evidence="2">DUCC4014</strain>
    </source>
</reference>
<proteinExistence type="predicted"/>